<feature type="domain" description="Anticodon-binding" evidence="2">
    <location>
        <begin position="431"/>
        <end position="532"/>
    </location>
</feature>
<feature type="region of interest" description="Disordered" evidence="1">
    <location>
        <begin position="114"/>
        <end position="152"/>
    </location>
</feature>
<dbReference type="InterPro" id="IPR036621">
    <property type="entry name" value="Anticodon-bd_dom_sf"/>
</dbReference>
<dbReference type="PANTHER" id="PTHR43382">
    <property type="entry name" value="PROLYL-TRNA SYNTHETASE"/>
    <property type="match status" value="1"/>
</dbReference>
<evidence type="ECO:0000259" key="2">
    <source>
        <dbReference type="Pfam" id="PF03129"/>
    </source>
</evidence>
<evidence type="ECO:0000256" key="1">
    <source>
        <dbReference type="SAM" id="MobiDB-lite"/>
    </source>
</evidence>
<dbReference type="GO" id="GO:0005524">
    <property type="term" value="F:ATP binding"/>
    <property type="evidence" value="ECO:0007669"/>
    <property type="project" value="InterPro"/>
</dbReference>
<evidence type="ECO:0000313" key="4">
    <source>
        <dbReference type="Proteomes" id="UP000816034"/>
    </source>
</evidence>
<reference evidence="3 4" key="1">
    <citation type="journal article" date="2018" name="BMC Genomics">
        <title>The genome of Naegleria lovaniensis, the basis for a comparative approach to unravel pathogenicity factors of the human pathogenic amoeba N. fowleri.</title>
        <authorList>
            <person name="Liechti N."/>
            <person name="Schurch N."/>
            <person name="Bruggmann R."/>
            <person name="Wittwer M."/>
        </authorList>
    </citation>
    <scope>NUCLEOTIDE SEQUENCE [LARGE SCALE GENOMIC DNA]</scope>
    <source>
        <strain evidence="3 4">ATCC 30569</strain>
    </source>
</reference>
<name>A0AA88GE57_NAELO</name>
<dbReference type="InterPro" id="IPR004499">
    <property type="entry name" value="Pro-tRNA-ligase_IIa_arc-type"/>
</dbReference>
<proteinExistence type="predicted"/>
<dbReference type="InterPro" id="IPR004154">
    <property type="entry name" value="Anticodon-bd"/>
</dbReference>
<dbReference type="SUPFAM" id="SSF52954">
    <property type="entry name" value="Class II aaRS ABD-related"/>
    <property type="match status" value="1"/>
</dbReference>
<protein>
    <recommendedName>
        <fullName evidence="2">Anticodon-binding domain-containing protein</fullName>
    </recommendedName>
</protein>
<feature type="compositionally biased region" description="Polar residues" evidence="1">
    <location>
        <begin position="117"/>
        <end position="146"/>
    </location>
</feature>
<dbReference type="Proteomes" id="UP000816034">
    <property type="component" value="Unassembled WGS sequence"/>
</dbReference>
<dbReference type="AlphaFoldDB" id="A0AA88GE57"/>
<dbReference type="EMBL" id="PYSW02000053">
    <property type="protein sequence ID" value="KAG2373583.1"/>
    <property type="molecule type" value="Genomic_DNA"/>
</dbReference>
<dbReference type="GO" id="GO:0005737">
    <property type="term" value="C:cytoplasm"/>
    <property type="evidence" value="ECO:0007669"/>
    <property type="project" value="InterPro"/>
</dbReference>
<keyword evidence="4" id="KW-1185">Reference proteome</keyword>
<sequence length="687" mass="79494">MSACNTTFLELTQFQAWLQSWSQSLELYDERYSIDGLFVWKENSLELYHNILKHLDDGFDQSEQNLKRQQMESLMKQENITRLDDLSSSHKTQLSAIDEKKLERIQLPSLVSLRDQPLTNFNPHPRSSSTGEGGEDSNTTYSQKSQSIDEEATDQDPFIIFDDFVDPQQGNDFVDPQQENHSSTASKSESDCNAVVSSSSLSSFNQKSFLHLLESKMFHTSRGYIYEEYEMKNNYPCIYLKPNSEWSVFPYLKNVIRSYTQLPYKIITRAVNFQQVLSDDGIQLPLFYGSKENLQYEIHTCHDSENCALNYISAIIWKSNFLHVLLNICNLFNGITYRVFPWRTFSHCDDSLAFDISLPYINTFVNIAHTHYYSRTFSEVYNIQYRVKVDNHVAPVFQTCGVVSSRVIGACVASLSDEKGLRLPSSLNKYQIVIIPILSKLVDTQQLYEKISEIESRFSNFGFRVYSDLRYGTKNVEKFYYWESRGVTLICSVGKSEIENNSVTVKGRISNEKTSLSSESFSRDDIIQLLKKEDMSLQHQIQQRVKIIECSTMNDLIDVFKNGVMKTRECSTDPKQRKKEQMEFHVKTMTLCPFYIVITPIHFDPTNHARVRQFHHANEKFFKDCCAEFRGFIPFGEEGSSFSSSAANWHLHDCMPRYQHDSENGSVTKRCIISGEEANAWMLVARY</sequence>
<dbReference type="GO" id="GO:0004827">
    <property type="term" value="F:proline-tRNA ligase activity"/>
    <property type="evidence" value="ECO:0007669"/>
    <property type="project" value="InterPro"/>
</dbReference>
<dbReference type="Gene3D" id="3.30.930.10">
    <property type="entry name" value="Bira Bifunctional Protein, Domain 2"/>
    <property type="match status" value="1"/>
</dbReference>
<dbReference type="PANTHER" id="PTHR43382:SF2">
    <property type="entry name" value="BIFUNCTIONAL GLUTAMATE_PROLINE--TRNA LIGASE"/>
    <property type="match status" value="1"/>
</dbReference>
<evidence type="ECO:0000313" key="3">
    <source>
        <dbReference type="EMBL" id="KAG2373583.1"/>
    </source>
</evidence>
<dbReference type="SUPFAM" id="SSF55681">
    <property type="entry name" value="Class II aaRS and biotin synthetases"/>
    <property type="match status" value="1"/>
</dbReference>
<accession>A0AA88GE57</accession>
<dbReference type="GO" id="GO:0006433">
    <property type="term" value="P:prolyl-tRNA aminoacylation"/>
    <property type="evidence" value="ECO:0007669"/>
    <property type="project" value="InterPro"/>
</dbReference>
<gene>
    <name evidence="3" type="ORF">C9374_012046</name>
</gene>
<dbReference type="GeneID" id="68104500"/>
<dbReference type="Pfam" id="PF03129">
    <property type="entry name" value="HGTP_anticodon"/>
    <property type="match status" value="1"/>
</dbReference>
<dbReference type="GO" id="GO:0017101">
    <property type="term" value="C:aminoacyl-tRNA synthetase multienzyme complex"/>
    <property type="evidence" value="ECO:0007669"/>
    <property type="project" value="TreeGrafter"/>
</dbReference>
<comment type="caution">
    <text evidence="3">The sequence shown here is derived from an EMBL/GenBank/DDBJ whole genome shotgun (WGS) entry which is preliminary data.</text>
</comment>
<feature type="compositionally biased region" description="Polar residues" evidence="1">
    <location>
        <begin position="177"/>
        <end position="187"/>
    </location>
</feature>
<feature type="region of interest" description="Disordered" evidence="1">
    <location>
        <begin position="170"/>
        <end position="189"/>
    </location>
</feature>
<dbReference type="InterPro" id="IPR045864">
    <property type="entry name" value="aa-tRNA-synth_II/BPL/LPL"/>
</dbReference>
<organism evidence="3 4">
    <name type="scientific">Naegleria lovaniensis</name>
    <name type="common">Amoeba</name>
    <dbReference type="NCBI Taxonomy" id="51637"/>
    <lineage>
        <taxon>Eukaryota</taxon>
        <taxon>Discoba</taxon>
        <taxon>Heterolobosea</taxon>
        <taxon>Tetramitia</taxon>
        <taxon>Eutetramitia</taxon>
        <taxon>Vahlkampfiidae</taxon>
        <taxon>Naegleria</taxon>
    </lineage>
</organism>
<dbReference type="Gene3D" id="3.40.50.800">
    <property type="entry name" value="Anticodon-binding domain"/>
    <property type="match status" value="1"/>
</dbReference>
<dbReference type="RefSeq" id="XP_044542757.1">
    <property type="nucleotide sequence ID" value="XM_044687769.1"/>
</dbReference>